<dbReference type="GeneID" id="95360085"/>
<proteinExistence type="predicted"/>
<sequence length="224" mass="24454">MPKQPDPMTMDLYGADRYEVAPKWGPGMVSGPYSTNAAYFTAAADQPVMAMGCSVAFDELAGHDRPWSSVTLVPWHAGPLTKTRLGQATPWHVSVTRSTVALYVRQSTRGRLEQIDQMTFPDIAPNGAVTPVAVVQNKQVVACCIGEKVHVSRSPKYASAERGYWPCWETYVYGIDQDPRPWFGQPWYIQSAGSLTSSAWTREIRSLPQGARAAATTAQAAAMG</sequence>
<evidence type="ECO:0000313" key="2">
    <source>
        <dbReference type="Proteomes" id="UP000017052"/>
    </source>
</evidence>
<dbReference type="AlphaFoldDB" id="U2RHJ6"/>
<accession>U2RHJ6</accession>
<organism evidence="1 2">
    <name type="scientific">Propionibacterium acidifaciens F0233</name>
    <dbReference type="NCBI Taxonomy" id="553198"/>
    <lineage>
        <taxon>Bacteria</taxon>
        <taxon>Bacillati</taxon>
        <taxon>Actinomycetota</taxon>
        <taxon>Actinomycetes</taxon>
        <taxon>Propionibacteriales</taxon>
        <taxon>Propionibacteriaceae</taxon>
        <taxon>Propionibacterium</taxon>
    </lineage>
</organism>
<dbReference type="RefSeq" id="WP_021798779.1">
    <property type="nucleotide sequence ID" value="NZ_ACVN02000313.1"/>
</dbReference>
<dbReference type="EMBL" id="ACVN02000313">
    <property type="protein sequence ID" value="ERK50207.1"/>
    <property type="molecule type" value="Genomic_DNA"/>
</dbReference>
<dbReference type="Proteomes" id="UP000017052">
    <property type="component" value="Unassembled WGS sequence"/>
</dbReference>
<name>U2RHJ6_9ACTN</name>
<protein>
    <submittedName>
        <fullName evidence="1">Uncharacterized protein</fullName>
    </submittedName>
</protein>
<reference evidence="1" key="1">
    <citation type="submission" date="2013-08" db="EMBL/GenBank/DDBJ databases">
        <authorList>
            <person name="Durkin A.S."/>
            <person name="Haft D.R."/>
            <person name="McCorrison J."/>
            <person name="Torralba M."/>
            <person name="Gillis M."/>
            <person name="Haft D.H."/>
            <person name="Methe B."/>
            <person name="Sutton G."/>
            <person name="Nelson K.E."/>
        </authorList>
    </citation>
    <scope>NUCLEOTIDE SEQUENCE [LARGE SCALE GENOMIC DNA]</scope>
    <source>
        <strain evidence="1">F0233</strain>
    </source>
</reference>
<comment type="caution">
    <text evidence="1">The sequence shown here is derived from an EMBL/GenBank/DDBJ whole genome shotgun (WGS) entry which is preliminary data.</text>
</comment>
<evidence type="ECO:0000313" key="1">
    <source>
        <dbReference type="EMBL" id="ERK50207.1"/>
    </source>
</evidence>
<gene>
    <name evidence="1" type="ORF">HMPREF0682_0309</name>
</gene>
<keyword evidence="2" id="KW-1185">Reference proteome</keyword>